<protein>
    <submittedName>
        <fullName evidence="2">AAA ATPase, central region</fullName>
    </submittedName>
</protein>
<organism evidence="2 3">
    <name type="scientific">Vibrio ichthyoenteri ATCC 700023</name>
    <dbReference type="NCBI Taxonomy" id="870968"/>
    <lineage>
        <taxon>Bacteria</taxon>
        <taxon>Pseudomonadati</taxon>
        <taxon>Pseudomonadota</taxon>
        <taxon>Gammaproteobacteria</taxon>
        <taxon>Vibrionales</taxon>
        <taxon>Vibrionaceae</taxon>
        <taxon>Vibrio</taxon>
    </lineage>
</organism>
<evidence type="ECO:0000256" key="1">
    <source>
        <dbReference type="SAM" id="MobiDB-lite"/>
    </source>
</evidence>
<evidence type="ECO:0000313" key="3">
    <source>
        <dbReference type="Proteomes" id="UP000004605"/>
    </source>
</evidence>
<accession>F9S866</accession>
<proteinExistence type="predicted"/>
<feature type="region of interest" description="Disordered" evidence="1">
    <location>
        <begin position="76"/>
        <end position="97"/>
    </location>
</feature>
<gene>
    <name evidence="2" type="ORF">VII00023_03768</name>
</gene>
<sequence length="97" mass="10534">MLKHMNLIANLCRFALKDNPSPEVIKATLKLRDAIKKDGLEVEARALSTLVDKATTQKVMGLDSKKISWSKVSSPNLGGTLTFSTPLPVDKETGTPL</sequence>
<reference evidence="2 3" key="1">
    <citation type="journal article" date="2012" name="Int. J. Syst. Evol. Microbiol.">
        <title>Vibrio caribbeanicus sp. nov., isolated from the marine sponge Scleritoderma cyanea.</title>
        <authorList>
            <person name="Hoffmann M."/>
            <person name="Monday S.R."/>
            <person name="Allard M.W."/>
            <person name="Strain E.A."/>
            <person name="Whittaker P."/>
            <person name="Naum M."/>
            <person name="McCarthy P.J."/>
            <person name="Lopez J.V."/>
            <person name="Fischer M."/>
            <person name="Brown E.W."/>
        </authorList>
    </citation>
    <scope>NUCLEOTIDE SEQUENCE [LARGE SCALE GENOMIC DNA]</scope>
    <source>
        <strain evidence="2 3">ATCC 700023</strain>
    </source>
</reference>
<evidence type="ECO:0000313" key="2">
    <source>
        <dbReference type="EMBL" id="EGU30307.1"/>
    </source>
</evidence>
<dbReference type="EMBL" id="AFWF01000311">
    <property type="protein sequence ID" value="EGU30307.1"/>
    <property type="molecule type" value="Genomic_DNA"/>
</dbReference>
<name>F9S866_9VIBR</name>
<feature type="compositionally biased region" description="Polar residues" evidence="1">
    <location>
        <begin position="76"/>
        <end position="85"/>
    </location>
</feature>
<dbReference type="AlphaFoldDB" id="F9S866"/>
<comment type="caution">
    <text evidence="2">The sequence shown here is derived from an EMBL/GenBank/DDBJ whole genome shotgun (WGS) entry which is preliminary data.</text>
</comment>
<dbReference type="Proteomes" id="UP000004605">
    <property type="component" value="Unassembled WGS sequence"/>
</dbReference>
<keyword evidence="3" id="KW-1185">Reference proteome</keyword>
<feature type="non-terminal residue" evidence="2">
    <location>
        <position position="97"/>
    </location>
</feature>